<dbReference type="EMBL" id="QAXS01000027">
    <property type="protein sequence ID" value="PTV96106.1"/>
    <property type="molecule type" value="Genomic_DNA"/>
</dbReference>
<evidence type="ECO:0000259" key="2">
    <source>
        <dbReference type="Pfam" id="PF20154"/>
    </source>
</evidence>
<reference evidence="3 4" key="1">
    <citation type="submission" date="2018-04" db="EMBL/GenBank/DDBJ databases">
        <title>Subsurface microbial communities from deep shales in Ohio and West Virginia, USA.</title>
        <authorList>
            <person name="Wrighton K."/>
        </authorList>
    </citation>
    <scope>NUCLEOTIDE SEQUENCE [LARGE SCALE GENOMIC DNA]</scope>
    <source>
        <strain evidence="3 4">WC1</strain>
    </source>
</reference>
<dbReference type="RefSeq" id="WP_108141410.1">
    <property type="nucleotide sequence ID" value="NZ_JBQPXQ010000004.1"/>
</dbReference>
<protein>
    <submittedName>
        <fullName evidence="3">Apolipoprotein N-acyltransferase</fullName>
    </submittedName>
</protein>
<comment type="caution">
    <text evidence="3">The sequence shown here is derived from an EMBL/GenBank/DDBJ whole genome shotgun (WGS) entry which is preliminary data.</text>
</comment>
<evidence type="ECO:0000256" key="1">
    <source>
        <dbReference type="SAM" id="Phobius"/>
    </source>
</evidence>
<dbReference type="Pfam" id="PF20154">
    <property type="entry name" value="LNT_N"/>
    <property type="match status" value="1"/>
</dbReference>
<organism evidence="3 4">
    <name type="scientific">Halanaerobium saccharolyticum</name>
    <dbReference type="NCBI Taxonomy" id="43595"/>
    <lineage>
        <taxon>Bacteria</taxon>
        <taxon>Bacillati</taxon>
        <taxon>Bacillota</taxon>
        <taxon>Clostridia</taxon>
        <taxon>Halanaerobiales</taxon>
        <taxon>Halanaerobiaceae</taxon>
        <taxon>Halanaerobium</taxon>
    </lineage>
</organism>
<feature type="transmembrane region" description="Helical" evidence="1">
    <location>
        <begin position="46"/>
        <end position="65"/>
    </location>
</feature>
<feature type="domain" description="Apolipoprotein N-acyltransferase N-terminal" evidence="2">
    <location>
        <begin position="9"/>
        <end position="169"/>
    </location>
</feature>
<accession>A0A2T5RHE6</accession>
<keyword evidence="1" id="KW-1133">Transmembrane helix</keyword>
<feature type="transmembrane region" description="Helical" evidence="1">
    <location>
        <begin position="110"/>
        <end position="127"/>
    </location>
</feature>
<dbReference type="InterPro" id="IPR045378">
    <property type="entry name" value="LNT_N"/>
</dbReference>
<keyword evidence="1" id="KW-0812">Transmembrane</keyword>
<feature type="transmembrane region" description="Helical" evidence="1">
    <location>
        <begin position="469"/>
        <end position="493"/>
    </location>
</feature>
<proteinExistence type="predicted"/>
<dbReference type="Proteomes" id="UP000244089">
    <property type="component" value="Unassembled WGS sequence"/>
</dbReference>
<feature type="transmembrane region" description="Helical" evidence="1">
    <location>
        <begin position="183"/>
        <end position="200"/>
    </location>
</feature>
<dbReference type="PANTHER" id="PTHR38686">
    <property type="entry name" value="APOLIPOPROTEIN N-ACYLTRANSFERASE"/>
    <property type="match status" value="1"/>
</dbReference>
<dbReference type="SUPFAM" id="SSF56317">
    <property type="entry name" value="Carbon-nitrogen hydrolase"/>
    <property type="match status" value="1"/>
</dbReference>
<dbReference type="InterPro" id="IPR004563">
    <property type="entry name" value="Apolipo_AcylTrfase"/>
</dbReference>
<evidence type="ECO:0000313" key="3">
    <source>
        <dbReference type="EMBL" id="PTV96106.1"/>
    </source>
</evidence>
<keyword evidence="3" id="KW-0012">Acyltransferase</keyword>
<keyword evidence="3" id="KW-0449">Lipoprotein</keyword>
<dbReference type="GO" id="GO:0016020">
    <property type="term" value="C:membrane"/>
    <property type="evidence" value="ECO:0007669"/>
    <property type="project" value="InterPro"/>
</dbReference>
<dbReference type="OrthoDB" id="2110625at2"/>
<dbReference type="GO" id="GO:0016410">
    <property type="term" value="F:N-acyltransferase activity"/>
    <property type="evidence" value="ECO:0007669"/>
    <property type="project" value="InterPro"/>
</dbReference>
<dbReference type="Gene3D" id="3.60.110.10">
    <property type="entry name" value="Carbon-nitrogen hydrolase"/>
    <property type="match status" value="1"/>
</dbReference>
<feature type="transmembrane region" description="Helical" evidence="1">
    <location>
        <begin position="147"/>
        <end position="171"/>
    </location>
</feature>
<dbReference type="PANTHER" id="PTHR38686:SF1">
    <property type="entry name" value="APOLIPOPROTEIN N-ACYLTRANSFERASE"/>
    <property type="match status" value="1"/>
</dbReference>
<keyword evidence="3" id="KW-0808">Transferase</keyword>
<gene>
    <name evidence="3" type="ORF">C8C76_1276</name>
</gene>
<dbReference type="AlphaFoldDB" id="A0A2T5RHE6"/>
<feature type="transmembrane region" description="Helical" evidence="1">
    <location>
        <begin position="77"/>
        <end position="98"/>
    </location>
</feature>
<sequence length="501" mass="57647">MEFILIILSSLLFTAPYYFPALFFLSWFAFIPLIYLVREHDYSHSLIIALLVGFLNSVFTLHWLYQPLNFALKMPFSFNLFILFIYFLISALPLVFWVIINKFLQPKYSYSPIIAALSWSVLEYLRFEFFNFNPFNYFAYTQSDFSLIVQYAGYGGIFLVSFIAVLIASYLVKIYLDPDWKKLIPLLFIFLLLALIPFFAKINFKEEVVSESVDLLVAEPAAADNNFEKIEKEIANLTNLIKNNENEIIFTPEKSLSFDLIRNNYYRDQLFAKLENNLAASYLQLGAAAAENKNYKSEVYNSLFLLSKEMEVIQRSNKQGNIMTEMNFPFLEEVTGLMSDYLNFNPGSAKKTASTAEVNINDLAYLNLFAEEIFIPLVDRKQNRAEDRNLIVHSAAEGDFKSRVYNNLSFAAAVFRASESSTDLIRVVRGGFSGYITEKGKTAFKSRLVNSSQTVNLTLNKGQAYYQKYPLRIIIILTAIFSLVVIIKLIILIKNKWSSRN</sequence>
<evidence type="ECO:0000313" key="4">
    <source>
        <dbReference type="Proteomes" id="UP000244089"/>
    </source>
</evidence>
<keyword evidence="1" id="KW-0472">Membrane</keyword>
<name>A0A2T5RHE6_9FIRM</name>
<feature type="transmembrane region" description="Helical" evidence="1">
    <location>
        <begin position="17"/>
        <end position="37"/>
    </location>
</feature>
<dbReference type="InterPro" id="IPR036526">
    <property type="entry name" value="C-N_Hydrolase_sf"/>
</dbReference>
<dbReference type="GO" id="GO:0042158">
    <property type="term" value="P:lipoprotein biosynthetic process"/>
    <property type="evidence" value="ECO:0007669"/>
    <property type="project" value="InterPro"/>
</dbReference>